<keyword evidence="2" id="KW-0001">2Fe-2S</keyword>
<comment type="cofactor">
    <cofactor evidence="6">
        <name>[2Fe-2S] cluster</name>
        <dbReference type="ChEBI" id="CHEBI:190135"/>
    </cofactor>
</comment>
<keyword evidence="9" id="KW-1185">Reference proteome</keyword>
<name>A0ABW5RE65_9BACL</name>
<evidence type="ECO:0000256" key="5">
    <source>
        <dbReference type="ARBA" id="ARBA00023014"/>
    </source>
</evidence>
<dbReference type="InterPro" id="IPR001041">
    <property type="entry name" value="2Fe-2S_ferredoxin-type"/>
</dbReference>
<dbReference type="SUPFAM" id="SSF54292">
    <property type="entry name" value="2Fe-2S ferredoxin-like"/>
    <property type="match status" value="1"/>
</dbReference>
<accession>A0ABW5RE65</accession>
<dbReference type="PANTHER" id="PTHR23426:SF65">
    <property type="entry name" value="FERREDOXIN-2, MITOCHONDRIAL"/>
    <property type="match status" value="1"/>
</dbReference>
<evidence type="ECO:0000313" key="9">
    <source>
        <dbReference type="Proteomes" id="UP001597497"/>
    </source>
</evidence>
<protein>
    <submittedName>
        <fullName evidence="8">2Fe-2S iron-sulfur cluster-binding protein</fullName>
    </submittedName>
</protein>
<keyword evidence="3" id="KW-0479">Metal-binding</keyword>
<dbReference type="EMBL" id="JBHUMM010000043">
    <property type="protein sequence ID" value="MFD2672885.1"/>
    <property type="molecule type" value="Genomic_DNA"/>
</dbReference>
<comment type="caution">
    <text evidence="8">The sequence shown here is derived from an EMBL/GenBank/DDBJ whole genome shotgun (WGS) entry which is preliminary data.</text>
</comment>
<comment type="similarity">
    <text evidence="1">Belongs to the adrenodoxin/putidaredoxin family.</text>
</comment>
<dbReference type="InterPro" id="IPR012675">
    <property type="entry name" value="Beta-grasp_dom_sf"/>
</dbReference>
<evidence type="ECO:0000256" key="4">
    <source>
        <dbReference type="ARBA" id="ARBA00023004"/>
    </source>
</evidence>
<proteinExistence type="inferred from homology"/>
<organism evidence="8 9">
    <name type="scientific">Marinicrinis sediminis</name>
    <dbReference type="NCBI Taxonomy" id="1652465"/>
    <lineage>
        <taxon>Bacteria</taxon>
        <taxon>Bacillati</taxon>
        <taxon>Bacillota</taxon>
        <taxon>Bacilli</taxon>
        <taxon>Bacillales</taxon>
        <taxon>Paenibacillaceae</taxon>
    </lineage>
</organism>
<reference evidence="9" key="1">
    <citation type="journal article" date="2019" name="Int. J. Syst. Evol. Microbiol.">
        <title>The Global Catalogue of Microorganisms (GCM) 10K type strain sequencing project: providing services to taxonomists for standard genome sequencing and annotation.</title>
        <authorList>
            <consortium name="The Broad Institute Genomics Platform"/>
            <consortium name="The Broad Institute Genome Sequencing Center for Infectious Disease"/>
            <person name="Wu L."/>
            <person name="Ma J."/>
        </authorList>
    </citation>
    <scope>NUCLEOTIDE SEQUENCE [LARGE SCALE GENOMIC DNA]</scope>
    <source>
        <strain evidence="9">KCTC 33676</strain>
    </source>
</reference>
<sequence>MVKVVFQDGDRRSSVEVKPGTNLLQAARKAKVPIKTRCEGNAACLMCKVKADDPSGLVQPNEKEKRKLDGAIEQGIRLACQAVVNGDAVVSLPEDPLKAAVRAKLEALKRKQEGEDLW</sequence>
<dbReference type="PANTHER" id="PTHR23426">
    <property type="entry name" value="FERREDOXIN/ADRENODOXIN"/>
    <property type="match status" value="1"/>
</dbReference>
<dbReference type="RefSeq" id="WP_379930447.1">
    <property type="nucleotide sequence ID" value="NZ_JBHUMM010000043.1"/>
</dbReference>
<evidence type="ECO:0000313" key="8">
    <source>
        <dbReference type="EMBL" id="MFD2672885.1"/>
    </source>
</evidence>
<evidence type="ECO:0000256" key="3">
    <source>
        <dbReference type="ARBA" id="ARBA00022723"/>
    </source>
</evidence>
<keyword evidence="4" id="KW-0408">Iron</keyword>
<feature type="domain" description="2Fe-2S ferredoxin-type" evidence="7">
    <location>
        <begin position="1"/>
        <end position="96"/>
    </location>
</feature>
<dbReference type="Proteomes" id="UP001597497">
    <property type="component" value="Unassembled WGS sequence"/>
</dbReference>
<gene>
    <name evidence="8" type="ORF">ACFSUC_15050</name>
</gene>
<evidence type="ECO:0000256" key="1">
    <source>
        <dbReference type="ARBA" id="ARBA00010914"/>
    </source>
</evidence>
<evidence type="ECO:0000256" key="6">
    <source>
        <dbReference type="ARBA" id="ARBA00034078"/>
    </source>
</evidence>
<dbReference type="CDD" id="cd00207">
    <property type="entry name" value="fer2"/>
    <property type="match status" value="1"/>
</dbReference>
<dbReference type="PROSITE" id="PS51085">
    <property type="entry name" value="2FE2S_FER_2"/>
    <property type="match status" value="1"/>
</dbReference>
<dbReference type="Gene3D" id="3.10.20.30">
    <property type="match status" value="1"/>
</dbReference>
<dbReference type="InterPro" id="IPR001055">
    <property type="entry name" value="Adrenodoxin-like"/>
</dbReference>
<keyword evidence="5" id="KW-0411">Iron-sulfur</keyword>
<dbReference type="InterPro" id="IPR036010">
    <property type="entry name" value="2Fe-2S_ferredoxin-like_sf"/>
</dbReference>
<evidence type="ECO:0000259" key="7">
    <source>
        <dbReference type="PROSITE" id="PS51085"/>
    </source>
</evidence>
<evidence type="ECO:0000256" key="2">
    <source>
        <dbReference type="ARBA" id="ARBA00022714"/>
    </source>
</evidence>
<dbReference type="Pfam" id="PF00111">
    <property type="entry name" value="Fer2"/>
    <property type="match status" value="1"/>
</dbReference>